<gene>
    <name evidence="1" type="ORF">SLS55_002094</name>
</gene>
<dbReference type="Proteomes" id="UP001430584">
    <property type="component" value="Unassembled WGS sequence"/>
</dbReference>
<sequence>MEGSFVADSYLDASLGYLDHVDAGGQAPRGGDDEQPLMDPYSCFSGYLLRACNSISNLGARLERREIQNNRDISRHRHRLDTIWTII</sequence>
<protein>
    <submittedName>
        <fullName evidence="1">Uncharacterized protein</fullName>
    </submittedName>
</protein>
<dbReference type="RefSeq" id="XP_066636147.1">
    <property type="nucleotide sequence ID" value="XM_066773580.1"/>
</dbReference>
<keyword evidence="2" id="KW-1185">Reference proteome</keyword>
<evidence type="ECO:0000313" key="1">
    <source>
        <dbReference type="EMBL" id="KAL0263118.1"/>
    </source>
</evidence>
<proteinExistence type="predicted"/>
<name>A0ABR3CR89_9PEZI</name>
<accession>A0ABR3CR89</accession>
<organism evidence="1 2">
    <name type="scientific">Diplodia seriata</name>
    <dbReference type="NCBI Taxonomy" id="420778"/>
    <lineage>
        <taxon>Eukaryota</taxon>
        <taxon>Fungi</taxon>
        <taxon>Dikarya</taxon>
        <taxon>Ascomycota</taxon>
        <taxon>Pezizomycotina</taxon>
        <taxon>Dothideomycetes</taxon>
        <taxon>Dothideomycetes incertae sedis</taxon>
        <taxon>Botryosphaeriales</taxon>
        <taxon>Botryosphaeriaceae</taxon>
        <taxon>Diplodia</taxon>
    </lineage>
</organism>
<dbReference type="GeneID" id="92006179"/>
<evidence type="ECO:0000313" key="2">
    <source>
        <dbReference type="Proteomes" id="UP001430584"/>
    </source>
</evidence>
<reference evidence="1 2" key="1">
    <citation type="submission" date="2024-02" db="EMBL/GenBank/DDBJ databases">
        <title>De novo assembly and annotation of 12 fungi associated with fruit tree decline syndrome in Ontario, Canada.</title>
        <authorList>
            <person name="Sulman M."/>
            <person name="Ellouze W."/>
            <person name="Ilyukhin E."/>
        </authorList>
    </citation>
    <scope>NUCLEOTIDE SEQUENCE [LARGE SCALE GENOMIC DNA]</scope>
    <source>
        <strain evidence="1 2">FDS-637</strain>
    </source>
</reference>
<dbReference type="EMBL" id="JAJVCZ030000002">
    <property type="protein sequence ID" value="KAL0263118.1"/>
    <property type="molecule type" value="Genomic_DNA"/>
</dbReference>
<comment type="caution">
    <text evidence="1">The sequence shown here is derived from an EMBL/GenBank/DDBJ whole genome shotgun (WGS) entry which is preliminary data.</text>
</comment>